<evidence type="ECO:0000256" key="5">
    <source>
        <dbReference type="ARBA" id="ARBA00023034"/>
    </source>
</evidence>
<comment type="subcellular location">
    <subcellularLocation>
        <location evidence="1">Golgi apparatus</location>
        <location evidence="1">trans-Golgi network</location>
    </subcellularLocation>
</comment>
<feature type="coiled-coil region" evidence="6">
    <location>
        <begin position="103"/>
        <end position="137"/>
    </location>
</feature>
<feature type="domain" description="Vps52 coiled-coil" evidence="7">
    <location>
        <begin position="83"/>
        <end position="246"/>
    </location>
</feature>
<dbReference type="GO" id="GO:0015031">
    <property type="term" value="P:protein transport"/>
    <property type="evidence" value="ECO:0007669"/>
    <property type="project" value="UniProtKB-KW"/>
</dbReference>
<evidence type="ECO:0000313" key="9">
    <source>
        <dbReference type="EMBL" id="KAJ3257368.1"/>
    </source>
</evidence>
<reference evidence="9" key="1">
    <citation type="submission" date="2020-05" db="EMBL/GenBank/DDBJ databases">
        <title>Phylogenomic resolution of chytrid fungi.</title>
        <authorList>
            <person name="Stajich J.E."/>
            <person name="Amses K."/>
            <person name="Simmons R."/>
            <person name="Seto K."/>
            <person name="Myers J."/>
            <person name="Bonds A."/>
            <person name="Quandt C.A."/>
            <person name="Barry K."/>
            <person name="Liu P."/>
            <person name="Grigoriev I."/>
            <person name="Longcore J.E."/>
            <person name="James T.Y."/>
        </authorList>
    </citation>
    <scope>NUCLEOTIDE SEQUENCE</scope>
    <source>
        <strain evidence="9">PLAUS21</strain>
    </source>
</reference>
<protein>
    <submittedName>
        <fullName evidence="9">Vacuolar protein sorting-associated protein 52</fullName>
    </submittedName>
</protein>
<dbReference type="Pfam" id="PF20655">
    <property type="entry name" value="Vps52_C"/>
    <property type="match status" value="2"/>
</dbReference>
<dbReference type="GO" id="GO:0042147">
    <property type="term" value="P:retrograde transport, endosome to Golgi"/>
    <property type="evidence" value="ECO:0007669"/>
    <property type="project" value="TreeGrafter"/>
</dbReference>
<dbReference type="PANTHER" id="PTHR14190">
    <property type="entry name" value="SUPPRESSOR OF ACTIN MUTATIONS 2/VACUOLAR PROTEIN SORTING 52"/>
    <property type="match status" value="1"/>
</dbReference>
<dbReference type="Proteomes" id="UP001210925">
    <property type="component" value="Unassembled WGS sequence"/>
</dbReference>
<dbReference type="InterPro" id="IPR048361">
    <property type="entry name" value="Vps52_C"/>
</dbReference>
<keyword evidence="3" id="KW-0813">Transport</keyword>
<organism evidence="9 10">
    <name type="scientific">Boothiomyces macroporosus</name>
    <dbReference type="NCBI Taxonomy" id="261099"/>
    <lineage>
        <taxon>Eukaryota</taxon>
        <taxon>Fungi</taxon>
        <taxon>Fungi incertae sedis</taxon>
        <taxon>Chytridiomycota</taxon>
        <taxon>Chytridiomycota incertae sedis</taxon>
        <taxon>Chytridiomycetes</taxon>
        <taxon>Rhizophydiales</taxon>
        <taxon>Terramycetaceae</taxon>
        <taxon>Boothiomyces</taxon>
    </lineage>
</organism>
<dbReference type="InterPro" id="IPR007258">
    <property type="entry name" value="Vps52"/>
</dbReference>
<feature type="domain" description="Vps52 C-terminal" evidence="8">
    <location>
        <begin position="271"/>
        <end position="427"/>
    </location>
</feature>
<keyword evidence="6" id="KW-0175">Coiled coil</keyword>
<evidence type="ECO:0000259" key="8">
    <source>
        <dbReference type="Pfam" id="PF20655"/>
    </source>
</evidence>
<evidence type="ECO:0000256" key="6">
    <source>
        <dbReference type="SAM" id="Coils"/>
    </source>
</evidence>
<evidence type="ECO:0000313" key="10">
    <source>
        <dbReference type="Proteomes" id="UP001210925"/>
    </source>
</evidence>
<feature type="domain" description="Vps52 C-terminal" evidence="8">
    <location>
        <begin position="428"/>
        <end position="515"/>
    </location>
</feature>
<dbReference type="Pfam" id="PF04129">
    <property type="entry name" value="Vps52_CC"/>
    <property type="match status" value="1"/>
</dbReference>
<dbReference type="GO" id="GO:0019905">
    <property type="term" value="F:syntaxin binding"/>
    <property type="evidence" value="ECO:0007669"/>
    <property type="project" value="TreeGrafter"/>
</dbReference>
<dbReference type="InterPro" id="IPR048319">
    <property type="entry name" value="Vps52_CC"/>
</dbReference>
<accession>A0AAD5UK05</accession>
<evidence type="ECO:0000256" key="2">
    <source>
        <dbReference type="ARBA" id="ARBA00008180"/>
    </source>
</evidence>
<dbReference type="EMBL" id="JADGKB010000039">
    <property type="protein sequence ID" value="KAJ3257368.1"/>
    <property type="molecule type" value="Genomic_DNA"/>
</dbReference>
<dbReference type="GO" id="GO:0032456">
    <property type="term" value="P:endocytic recycling"/>
    <property type="evidence" value="ECO:0007669"/>
    <property type="project" value="TreeGrafter"/>
</dbReference>
<gene>
    <name evidence="9" type="primary">VPS52</name>
    <name evidence="9" type="ORF">HK103_004588</name>
</gene>
<comment type="similarity">
    <text evidence="2">Belongs to the VPS52 family.</text>
</comment>
<keyword evidence="5" id="KW-0333">Golgi apparatus</keyword>
<dbReference type="AlphaFoldDB" id="A0AAD5UK05"/>
<evidence type="ECO:0000259" key="7">
    <source>
        <dbReference type="Pfam" id="PF04129"/>
    </source>
</evidence>
<evidence type="ECO:0000256" key="1">
    <source>
        <dbReference type="ARBA" id="ARBA00004601"/>
    </source>
</evidence>
<comment type="caution">
    <text evidence="9">The sequence shown here is derived from an EMBL/GenBank/DDBJ whole genome shotgun (WGS) entry which is preliminary data.</text>
</comment>
<evidence type="ECO:0000256" key="4">
    <source>
        <dbReference type="ARBA" id="ARBA00022927"/>
    </source>
</evidence>
<sequence>MTTFASFILKQEVESQLEDQWATDISFEEVDDRIASFQQDPFVRQALQNNIPLRTYSTQIQAELATHQDALAHQHLRQVHQTLELNNILDEMDKVLGDIDGLLGGYKRDLQKMNHEIENIQKESKELGMRLENRKNAVKYSSELLDGIVISPDIIRKICEGEINEFFIHHLQELNAKMAYVVANEDKQVKAFKNIGPELERLRIKAADKIREFLLKKIESLKAANTNIALIQQNALLKYKELFWFLMERFTPVGLEIHANYIVIVSTYFCTAFDKYLKVMNKLQSSLADKNDVIGADDGSKRGLFGMRTIKDTTNLYTLGAEEKNQKFTFEQIFKSVSRLVLDNACSEYIFTNEFFQERSIKTNAESMSFFNEVFDPTLKIIQTFLKQNIDQTHDAISILICIRLNTQNIRLLQARRIPCLENFLNLIIRRYAEFSASVLTLNEGYDDALLINRTELESLMYRLAAEFPDKKVSLAFWINNIDLIQTILNEHSASSLDQEKIYFENLMKQKLDEFVEWQLSPYLKSMMEYVVKVETKQAATNKDTLELLAQEFNNTWKNNIQKFNDTIMQIFPNFTNGQKVLQQTLTAFVLWYKRFLGIWEGCFKNVKIETFPTQSQAFERQEQIPNSRIFSFEYDKERPGKRKFVVSRTRDFWDTYIHLENKHHYELIKEGDPCNLYFDLEYEYEYNMVEPDLATAVNQESSSSLSKKECSESYSRVECQKHTLSKVPLELDIQKFIDILALELKSIGVDDFKHVDLDSSSSKKYSHHLIVRMKNKKFKNNLQCGIFVTNFYKKLLDNNQFIIRTKDDRKVFIDDGVYTKNRNFRLYLSSKIGKHAILNMKNAKATLKLFLDTLVVDDEPAELIDYGNNITRTPISKPSTINQYNGLAKSVSSTYPEIEYAIMSHINYYSTNTAYIKSVINLDQKLIIVIGGSRYCHRIQREHKSNSVYYIADLVSRTFHQRCYDPDCKNYRSPEVNYELDDYFCISDAQLLSAVESVDSYFEMDDDVFLNLNY</sequence>
<dbReference type="PANTHER" id="PTHR14190:SF7">
    <property type="entry name" value="VACUOLAR PROTEIN SORTING-ASSOCIATED PROTEIN 52 HOMOLOG"/>
    <property type="match status" value="1"/>
</dbReference>
<keyword evidence="10" id="KW-1185">Reference proteome</keyword>
<keyword evidence="4" id="KW-0653">Protein transport</keyword>
<proteinExistence type="inferred from homology"/>
<dbReference type="GO" id="GO:0000938">
    <property type="term" value="C:GARP complex"/>
    <property type="evidence" value="ECO:0007669"/>
    <property type="project" value="TreeGrafter"/>
</dbReference>
<dbReference type="Pfam" id="PF03121">
    <property type="entry name" value="Herpes_UL52"/>
    <property type="match status" value="1"/>
</dbReference>
<name>A0AAD5UK05_9FUNG</name>
<dbReference type="GO" id="GO:0006896">
    <property type="term" value="P:Golgi to vacuole transport"/>
    <property type="evidence" value="ECO:0007669"/>
    <property type="project" value="TreeGrafter"/>
</dbReference>
<dbReference type="GO" id="GO:0005829">
    <property type="term" value="C:cytosol"/>
    <property type="evidence" value="ECO:0007669"/>
    <property type="project" value="GOC"/>
</dbReference>
<evidence type="ECO:0000256" key="3">
    <source>
        <dbReference type="ARBA" id="ARBA00022448"/>
    </source>
</evidence>